<dbReference type="InterPro" id="IPR049064">
    <property type="entry name" value="NAD_Glu_DH_ACT3"/>
</dbReference>
<dbReference type="Pfam" id="PF21078">
    <property type="entry name" value="GDH_HM3"/>
    <property type="match status" value="1"/>
</dbReference>
<comment type="caution">
    <text evidence="7">The sequence shown here is derived from an EMBL/GenBank/DDBJ whole genome shotgun (WGS) entry which is preliminary data.</text>
</comment>
<sequence>MPDDLKPPPAPPSGPGAMDGMREVLLAEAEAALARLAPGLPSTGRALLRALAGAIPLAELAGMAPEALAADAASLHALAGTRRKGEAKLRLSPPAADGRGARAVAEIVTDDMPFLVESALAALTLSGRAVRRLLHPILGVSRDASGVLTAIGPAAPGGTNESMMRIEIAPGAARRLGAGAPPVADWPGVEAALARALAEVRMSVTDFPAMLARLKEAELELAGAAEGEEAIAFLRWLTEDNFVLLGHRLLRVPAEGPMVAEDGLGLLRDPGVVVFDALRDLSAVPGPVRASLAQPVALTVAKGNLRVRVHRPSHADVIATRILAPDGRVTGVRLFMGLFAATAYNRSPRSIPWLAPKVRRVLAASGAAPDSHDSRAFQSVLDTWPRDELFQAEEAEILAGARVAVDLTIRPRPALTLRRDPFGRFVSAIAWLPRESFDTRLRERVGRILAAAFNGRLSAFYIALGDTPLARIHYVIGTRPETPFEVDLPALEAAIARAARGFPEALAEALAEEAGEAEGARLAARWSGAFPAAYPEVSTPSQGVADLRLAEAALGAGGPVAAIARAPGEGPRRLVLRLASPGAKLALADMLPLFESLDLRAIEEQPWRLCPSGVDPVALHVYGVEAGAEMPESRFDELLDALSALLAGRAEADGFNRLVLRAGITWREAWLLRALFRWCKQVGFAFPQPAVEAALAANPEAARVLVALFNARFDPDAADREGAETRAAAEWSALIEGVTDPDADRILSRLRTALDAVLRTNYFQGRDYLSLKIESARAGEMPDPRPWREIFVSAMHMEGCHLRAGPVARGGIRWSDRREDFRTEILGLMKAQRLKNVIIVPTGAKGGFILKGNVPPMGEREAFMAAGVAAYRTLIRAMLDVTDNLGADGAVVPPARVVRRDGDDPYIVAAADKGTATFSDIANGLSGEYGFWLGDAFASGGSAGYDHKEMGITARGAWVMIARHFAERGMDIQRDPFTCAGVGDMSGDVFGNGLLISRRTRLVAAFDHRHIFIDPDPDPETSFAERERLFRLPRSSWADYDVRLVSEGGGVFPRNARFIPLSPQARALLGIEEERAEPAAVMRAILRADVDLLYFGGIGTYVKASTESQAEAGDRANDPLRVDGREIRARVLGEGANLAITQAGRIEAARLGNNGAGVALDTDALDNSAGVSTSDHEVNIKILLAEAERGGKLTRRQRDDLLESMTDEVASLVLADNAAQFGALSLEQAAGAEALPAQAALMSRLEAAGLLDRAVLGLPSAARMAERIGTGDALTRPEIAALLPVAKLWLVEAVEDGALPDDPALIPLLRGYFPHPLQERFPELIETHRLRRNLIATMLANAAANRLGPAGLSRLAGEGDPAAVARAAWLADRLFGIGAAADSLDAAAIPPEARRSALLAIRRLHEDAARALMDDTAAPLGEAEALLQPGVSALIEAVPVPEGDPLPPAAARLVAGAGPLSAAIGIVRLAASAGVPPAGAAAAWDAAGRDFGLEALRAAARAAPAPGAFGPRARGALLEDLGALQARIARAALAGEAPRPAEAALRLAREAAGQGELAAVSVALRALERAMPL</sequence>
<evidence type="ECO:0000256" key="1">
    <source>
        <dbReference type="ARBA" id="ARBA00023002"/>
    </source>
</evidence>
<dbReference type="InterPro" id="IPR024727">
    <property type="entry name" value="NAD_Glu_DH_N_ACT1"/>
</dbReference>
<organism evidence="7 8">
    <name type="scientific">Muricoccus pecuniae</name>
    <dbReference type="NCBI Taxonomy" id="693023"/>
    <lineage>
        <taxon>Bacteria</taxon>
        <taxon>Pseudomonadati</taxon>
        <taxon>Pseudomonadota</taxon>
        <taxon>Alphaproteobacteria</taxon>
        <taxon>Acetobacterales</taxon>
        <taxon>Roseomonadaceae</taxon>
        <taxon>Muricoccus</taxon>
    </lineage>
</organism>
<dbReference type="SUPFAM" id="SSF53223">
    <property type="entry name" value="Aminoacid dehydrogenase-like, N-terminal domain"/>
    <property type="match status" value="1"/>
</dbReference>
<feature type="domain" description="NAD-specific glutamate dehydrogenase C-terminal" evidence="3">
    <location>
        <begin position="1446"/>
        <end position="1543"/>
    </location>
</feature>
<dbReference type="Pfam" id="PF21077">
    <property type="entry name" value="GDH_ACT3"/>
    <property type="match status" value="1"/>
</dbReference>
<evidence type="ECO:0000259" key="6">
    <source>
        <dbReference type="Pfam" id="PF21077"/>
    </source>
</evidence>
<dbReference type="Pfam" id="PF21076">
    <property type="entry name" value="GDH_ACT2"/>
    <property type="match status" value="1"/>
</dbReference>
<proteinExistence type="predicted"/>
<dbReference type="InterPro" id="IPR028971">
    <property type="entry name" value="NAD-GDH_cat"/>
</dbReference>
<dbReference type="InterPro" id="IPR049059">
    <property type="entry name" value="NAD_Glu_DH_HM1"/>
</dbReference>
<dbReference type="InterPro" id="IPR046346">
    <property type="entry name" value="Aminoacid_DH-like_N_sf"/>
</dbReference>
<evidence type="ECO:0000259" key="5">
    <source>
        <dbReference type="Pfam" id="PF21076"/>
    </source>
</evidence>
<feature type="domain" description="NAD-specific glutamate dehydrogenase C-terminal" evidence="3">
    <location>
        <begin position="1272"/>
        <end position="1438"/>
    </location>
</feature>
<evidence type="ECO:0000313" key="7">
    <source>
        <dbReference type="EMBL" id="MBB5695674.1"/>
    </source>
</evidence>
<keyword evidence="1 7" id="KW-0560">Oxidoreductase</keyword>
<dbReference type="InterPro" id="IPR049058">
    <property type="entry name" value="NAD_Glu_DH_HM2"/>
</dbReference>
<dbReference type="Pfam" id="PF21079">
    <property type="entry name" value="GDH_HM2"/>
    <property type="match status" value="1"/>
</dbReference>
<reference evidence="7 8" key="1">
    <citation type="submission" date="2020-08" db="EMBL/GenBank/DDBJ databases">
        <title>Genomic Encyclopedia of Type Strains, Phase IV (KMG-IV): sequencing the most valuable type-strain genomes for metagenomic binning, comparative biology and taxonomic classification.</title>
        <authorList>
            <person name="Goeker M."/>
        </authorList>
    </citation>
    <scope>NUCLEOTIDE SEQUENCE [LARGE SCALE GENOMIC DNA]</scope>
    <source>
        <strain evidence="7 8">DSM 25622</strain>
    </source>
</reference>
<feature type="domain" description="NAD-glutamate dehydrogenase N-terminal ACT1" evidence="4">
    <location>
        <begin position="48"/>
        <end position="170"/>
    </location>
</feature>
<dbReference type="GO" id="GO:0006538">
    <property type="term" value="P:L-glutamate catabolic process"/>
    <property type="evidence" value="ECO:0007669"/>
    <property type="project" value="InterPro"/>
</dbReference>
<evidence type="ECO:0000259" key="3">
    <source>
        <dbReference type="Pfam" id="PF21074"/>
    </source>
</evidence>
<protein>
    <submittedName>
        <fullName evidence="7">Glutamate dehydrogenase</fullName>
        <ecNumber evidence="7">1.4.1.2</ecNumber>
    </submittedName>
</protein>
<dbReference type="InterPro" id="IPR007780">
    <property type="entry name" value="NAD_Glu_DH_bac"/>
</dbReference>
<gene>
    <name evidence="7" type="ORF">FHS87_003739</name>
</gene>
<evidence type="ECO:0000259" key="2">
    <source>
        <dbReference type="Pfam" id="PF05088"/>
    </source>
</evidence>
<evidence type="ECO:0000313" key="8">
    <source>
        <dbReference type="Proteomes" id="UP000580654"/>
    </source>
</evidence>
<accession>A0A840YM86</accession>
<dbReference type="Pfam" id="PF05088">
    <property type="entry name" value="Bac_GDH_CD"/>
    <property type="match status" value="1"/>
</dbReference>
<dbReference type="InterPro" id="IPR048381">
    <property type="entry name" value="GDH_C"/>
</dbReference>
<dbReference type="SUPFAM" id="SSF51735">
    <property type="entry name" value="NAD(P)-binding Rossmann-fold domains"/>
    <property type="match status" value="1"/>
</dbReference>
<dbReference type="EC" id="1.4.1.2" evidence="7"/>
<dbReference type="PANTHER" id="PTHR43403:SF1">
    <property type="entry name" value="NAD-SPECIFIC GLUTAMATE DEHYDROGENASE"/>
    <property type="match status" value="1"/>
</dbReference>
<keyword evidence="8" id="KW-1185">Reference proteome</keyword>
<dbReference type="InterPro" id="IPR049062">
    <property type="entry name" value="NAD_Glu_DH_ACT2"/>
</dbReference>
<dbReference type="GO" id="GO:0004069">
    <property type="term" value="F:L-aspartate:2-oxoglutarate aminotransferase activity"/>
    <property type="evidence" value="ECO:0007669"/>
    <property type="project" value="InterPro"/>
</dbReference>
<dbReference type="GO" id="GO:0004352">
    <property type="term" value="F:glutamate dehydrogenase (NAD+) activity"/>
    <property type="evidence" value="ECO:0007669"/>
    <property type="project" value="UniProtKB-EC"/>
</dbReference>
<dbReference type="Proteomes" id="UP000580654">
    <property type="component" value="Unassembled WGS sequence"/>
</dbReference>
<dbReference type="RefSeq" id="WP_184520866.1">
    <property type="nucleotide sequence ID" value="NZ_JACIJD010000021.1"/>
</dbReference>
<feature type="domain" description="NAD-glutamate dehydrogenase catalytic" evidence="2">
    <location>
        <begin position="734"/>
        <end position="1226"/>
    </location>
</feature>
<dbReference type="EMBL" id="JACIJD010000021">
    <property type="protein sequence ID" value="MBB5695674.1"/>
    <property type="molecule type" value="Genomic_DNA"/>
</dbReference>
<dbReference type="Pfam" id="PF21073">
    <property type="entry name" value="GDH_HM1"/>
    <property type="match status" value="1"/>
</dbReference>
<feature type="domain" description="NAD-glutamate dehydrogenase ACT2" evidence="5">
    <location>
        <begin position="415"/>
        <end position="500"/>
    </location>
</feature>
<dbReference type="InterPro" id="IPR036291">
    <property type="entry name" value="NAD(P)-bd_dom_sf"/>
</dbReference>
<dbReference type="Gene3D" id="3.40.50.720">
    <property type="entry name" value="NAD(P)-binding Rossmann-like Domain"/>
    <property type="match status" value="1"/>
</dbReference>
<dbReference type="Pfam" id="PF21075">
    <property type="entry name" value="GDH_ACT1"/>
    <property type="match status" value="1"/>
</dbReference>
<dbReference type="InterPro" id="IPR049056">
    <property type="entry name" value="NAD_Glu_DH_HM3"/>
</dbReference>
<evidence type="ECO:0000259" key="4">
    <source>
        <dbReference type="Pfam" id="PF21075"/>
    </source>
</evidence>
<dbReference type="Pfam" id="PF21074">
    <property type="entry name" value="GDH_C"/>
    <property type="match status" value="2"/>
</dbReference>
<name>A0A840YM86_9PROT</name>
<dbReference type="PIRSF" id="PIRSF036761">
    <property type="entry name" value="GDH_Mll4104"/>
    <property type="match status" value="1"/>
</dbReference>
<dbReference type="PANTHER" id="PTHR43403">
    <property type="entry name" value="NAD-SPECIFIC GLUTAMATE DEHYDROGENASE"/>
    <property type="match status" value="1"/>
</dbReference>
<feature type="domain" description="NAD-glutamate dehydrogenase ACT3" evidence="6">
    <location>
        <begin position="565"/>
        <end position="628"/>
    </location>
</feature>